<dbReference type="GO" id="GO:0016787">
    <property type="term" value="F:hydrolase activity"/>
    <property type="evidence" value="ECO:0007669"/>
    <property type="project" value="UniProtKB-KW"/>
</dbReference>
<dbReference type="PANTHER" id="PTHR43798:SF31">
    <property type="entry name" value="AB HYDROLASE SUPERFAMILY PROTEIN YCLE"/>
    <property type="match status" value="1"/>
</dbReference>
<keyword evidence="4" id="KW-1185">Reference proteome</keyword>
<gene>
    <name evidence="3" type="ORF">ACFY35_20615</name>
</gene>
<dbReference type="SUPFAM" id="SSF53474">
    <property type="entry name" value="alpha/beta-Hydrolases"/>
    <property type="match status" value="1"/>
</dbReference>
<dbReference type="InterPro" id="IPR000073">
    <property type="entry name" value="AB_hydrolase_1"/>
</dbReference>
<dbReference type="InterPro" id="IPR050266">
    <property type="entry name" value="AB_hydrolase_sf"/>
</dbReference>
<feature type="domain" description="AB hydrolase-1" evidence="2">
    <location>
        <begin position="90"/>
        <end position="341"/>
    </location>
</feature>
<comment type="caution">
    <text evidence="3">The sequence shown here is derived from an EMBL/GenBank/DDBJ whole genome shotgun (WGS) entry which is preliminary data.</text>
</comment>
<keyword evidence="1 3" id="KW-0378">Hydrolase</keyword>
<dbReference type="RefSeq" id="WP_020511717.1">
    <property type="nucleotide sequence ID" value="NZ_JBIAZU010000003.1"/>
</dbReference>
<dbReference type="Pfam" id="PF12697">
    <property type="entry name" value="Abhydrolase_6"/>
    <property type="match status" value="1"/>
</dbReference>
<organism evidence="3 4">
    <name type="scientific">Paractinoplanes globisporus</name>
    <dbReference type="NCBI Taxonomy" id="113565"/>
    <lineage>
        <taxon>Bacteria</taxon>
        <taxon>Bacillati</taxon>
        <taxon>Actinomycetota</taxon>
        <taxon>Actinomycetes</taxon>
        <taxon>Micromonosporales</taxon>
        <taxon>Micromonosporaceae</taxon>
        <taxon>Paractinoplanes</taxon>
    </lineage>
</organism>
<name>A0ABW6WEV6_9ACTN</name>
<proteinExistence type="predicted"/>
<evidence type="ECO:0000256" key="1">
    <source>
        <dbReference type="ARBA" id="ARBA00022801"/>
    </source>
</evidence>
<dbReference type="InterPro" id="IPR029058">
    <property type="entry name" value="AB_hydrolase_fold"/>
</dbReference>
<dbReference type="PANTHER" id="PTHR43798">
    <property type="entry name" value="MONOACYLGLYCEROL LIPASE"/>
    <property type="match status" value="1"/>
</dbReference>
<accession>A0ABW6WEV6</accession>
<evidence type="ECO:0000259" key="2">
    <source>
        <dbReference type="Pfam" id="PF12697"/>
    </source>
</evidence>
<reference evidence="3 4" key="1">
    <citation type="submission" date="2024-10" db="EMBL/GenBank/DDBJ databases">
        <title>The Natural Products Discovery Center: Release of the First 8490 Sequenced Strains for Exploring Actinobacteria Biosynthetic Diversity.</title>
        <authorList>
            <person name="Kalkreuter E."/>
            <person name="Kautsar S.A."/>
            <person name="Yang D."/>
            <person name="Bader C.D."/>
            <person name="Teijaro C.N."/>
            <person name="Fluegel L."/>
            <person name="Davis C.M."/>
            <person name="Simpson J.R."/>
            <person name="Lauterbach L."/>
            <person name="Steele A.D."/>
            <person name="Gui C."/>
            <person name="Meng S."/>
            <person name="Li G."/>
            <person name="Viehrig K."/>
            <person name="Ye F."/>
            <person name="Su P."/>
            <person name="Kiefer A.F."/>
            <person name="Nichols A."/>
            <person name="Cepeda A.J."/>
            <person name="Yan W."/>
            <person name="Fan B."/>
            <person name="Jiang Y."/>
            <person name="Adhikari A."/>
            <person name="Zheng C.-J."/>
            <person name="Schuster L."/>
            <person name="Cowan T.M."/>
            <person name="Smanski M.J."/>
            <person name="Chevrette M.G."/>
            <person name="De Carvalho L.P.S."/>
            <person name="Shen B."/>
        </authorList>
    </citation>
    <scope>NUCLEOTIDE SEQUENCE [LARGE SCALE GENOMIC DNA]</scope>
    <source>
        <strain evidence="3 4">NPDC000087</strain>
    </source>
</reference>
<evidence type="ECO:0000313" key="4">
    <source>
        <dbReference type="Proteomes" id="UP001602245"/>
    </source>
</evidence>
<dbReference type="Gene3D" id="3.40.50.1820">
    <property type="entry name" value="alpha/beta hydrolase"/>
    <property type="match status" value="1"/>
</dbReference>
<evidence type="ECO:0000313" key="3">
    <source>
        <dbReference type="EMBL" id="MFF5291851.1"/>
    </source>
</evidence>
<dbReference type="Proteomes" id="UP001602245">
    <property type="component" value="Unassembled WGS sequence"/>
</dbReference>
<sequence>MNQRTNQPTRRQQLHSPRRGRQAIIRWLALPVVLAATLVAAAPAQAYAEQEQHCVRRDLPVILTPAPHVATYRLAGWLCQPRRPGRTVQLLVPGLTYTHQYWTGLDQRTDYVTAAVAAGNAVYLIDRIGTGASDRPPADQVTLTAEATVVHQAIQALRDGTLGRYRTVAGVGHSFGTVVWMAEAATYHDVDALVLTGLLHQIDLDVMTRFTTDLHPAGDDPKFAQSASPEGYLTTLPGRRAAYFLDPATAEPGASTWDEATKTTATTGELTYTPQQELAYSRAITAPILLVVGARDALFCGPTMPCTHGADICQREQTTYASNTGLIAVTIASTGHSLNLHTSAPSTRKVINGWLRHQATESVPGVDLSTCH</sequence>
<protein>
    <submittedName>
        <fullName evidence="3">Alpha/beta hydrolase</fullName>
    </submittedName>
</protein>
<dbReference type="EMBL" id="JBIAZU010000003">
    <property type="protein sequence ID" value="MFF5291851.1"/>
    <property type="molecule type" value="Genomic_DNA"/>
</dbReference>